<dbReference type="Gene3D" id="3.30.1120.10">
    <property type="match status" value="1"/>
</dbReference>
<gene>
    <name evidence="1" type="ORF">METZ01_LOCUS232608</name>
</gene>
<accession>A0A382GXT8</accession>
<reference evidence="1" key="1">
    <citation type="submission" date="2018-05" db="EMBL/GenBank/DDBJ databases">
        <authorList>
            <person name="Lanie J.A."/>
            <person name="Ng W.-L."/>
            <person name="Kazmierczak K.M."/>
            <person name="Andrzejewski T.M."/>
            <person name="Davidsen T.M."/>
            <person name="Wayne K.J."/>
            <person name="Tettelin H."/>
            <person name="Glass J.I."/>
            <person name="Rusch D."/>
            <person name="Podicherti R."/>
            <person name="Tsui H.-C.T."/>
            <person name="Winkler M.E."/>
        </authorList>
    </citation>
    <scope>NUCLEOTIDE SEQUENCE</scope>
</reference>
<evidence type="ECO:0000313" key="1">
    <source>
        <dbReference type="EMBL" id="SVB79754.1"/>
    </source>
</evidence>
<proteinExistence type="predicted"/>
<feature type="non-terminal residue" evidence="1">
    <location>
        <position position="1"/>
    </location>
</feature>
<protein>
    <recommendedName>
        <fullName evidence="2">N-sulphoglucosamine sulphohydrolase C-terminal domain-containing protein</fullName>
    </recommendedName>
</protein>
<dbReference type="InterPro" id="IPR017850">
    <property type="entry name" value="Alkaline_phosphatase_core_sf"/>
</dbReference>
<sequence>NKPFDGRDVLDVLQAKRRRLDRELYFYHGQAGEDREKIAIRTAKWKLLVNGPNIASGEWRTGRHERFLFRIDRDPNETTDLLSEHPEVAERLAAKLVAHRKLQPPDGVGVYNAGRKKFKAPRNWVVK</sequence>
<name>A0A382GXT8_9ZZZZ</name>
<dbReference type="SUPFAM" id="SSF53649">
    <property type="entry name" value="Alkaline phosphatase-like"/>
    <property type="match status" value="1"/>
</dbReference>
<dbReference type="Gene3D" id="3.40.720.10">
    <property type="entry name" value="Alkaline Phosphatase, subunit A"/>
    <property type="match status" value="1"/>
</dbReference>
<organism evidence="1">
    <name type="scientific">marine metagenome</name>
    <dbReference type="NCBI Taxonomy" id="408172"/>
    <lineage>
        <taxon>unclassified sequences</taxon>
        <taxon>metagenomes</taxon>
        <taxon>ecological metagenomes</taxon>
    </lineage>
</organism>
<dbReference type="AlphaFoldDB" id="A0A382GXT8"/>
<dbReference type="EMBL" id="UINC01057993">
    <property type="protein sequence ID" value="SVB79754.1"/>
    <property type="molecule type" value="Genomic_DNA"/>
</dbReference>
<evidence type="ECO:0008006" key="2">
    <source>
        <dbReference type="Google" id="ProtNLM"/>
    </source>
</evidence>